<dbReference type="PANTHER" id="PTHR11782">
    <property type="entry name" value="ADENOSINE/GUANOSINE DIPHOSPHATASE"/>
    <property type="match status" value="1"/>
</dbReference>
<keyword evidence="12" id="KW-1185">Reference proteome</keyword>
<dbReference type="CDD" id="cd24043">
    <property type="entry name" value="ASKHA_NBD_AtAPY7-like"/>
    <property type="match status" value="1"/>
</dbReference>
<evidence type="ECO:0000313" key="11">
    <source>
        <dbReference type="EMBL" id="KAH7553355.1"/>
    </source>
</evidence>
<evidence type="ECO:0000256" key="8">
    <source>
        <dbReference type="ARBA" id="ARBA00049175"/>
    </source>
</evidence>
<evidence type="ECO:0000256" key="9">
    <source>
        <dbReference type="SAM" id="MobiDB-lite"/>
    </source>
</evidence>
<evidence type="ECO:0000313" key="12">
    <source>
        <dbReference type="Proteomes" id="UP000827721"/>
    </source>
</evidence>
<dbReference type="PANTHER" id="PTHR11782:SF125">
    <property type="entry name" value="APYRASE 7-RELATED"/>
    <property type="match status" value="1"/>
</dbReference>
<dbReference type="Gene3D" id="3.30.420.40">
    <property type="match status" value="1"/>
</dbReference>
<organism evidence="11 12">
    <name type="scientific">Xanthoceras sorbifolium</name>
    <dbReference type="NCBI Taxonomy" id="99658"/>
    <lineage>
        <taxon>Eukaryota</taxon>
        <taxon>Viridiplantae</taxon>
        <taxon>Streptophyta</taxon>
        <taxon>Embryophyta</taxon>
        <taxon>Tracheophyta</taxon>
        <taxon>Spermatophyta</taxon>
        <taxon>Magnoliopsida</taxon>
        <taxon>eudicotyledons</taxon>
        <taxon>Gunneridae</taxon>
        <taxon>Pentapetalae</taxon>
        <taxon>rosids</taxon>
        <taxon>malvids</taxon>
        <taxon>Sapindales</taxon>
        <taxon>Sapindaceae</taxon>
        <taxon>Xanthoceroideae</taxon>
        <taxon>Xanthoceras</taxon>
    </lineage>
</organism>
<evidence type="ECO:0000256" key="1">
    <source>
        <dbReference type="ARBA" id="ARBA00009283"/>
    </source>
</evidence>
<evidence type="ECO:0000256" key="2">
    <source>
        <dbReference type="ARBA" id="ARBA00012148"/>
    </source>
</evidence>
<evidence type="ECO:0000256" key="7">
    <source>
        <dbReference type="ARBA" id="ARBA00032306"/>
    </source>
</evidence>
<dbReference type="EMBL" id="JAFEMO010000012">
    <property type="protein sequence ID" value="KAH7553355.1"/>
    <property type="molecule type" value="Genomic_DNA"/>
</dbReference>
<dbReference type="Gene3D" id="3.30.420.150">
    <property type="entry name" value="Exopolyphosphatase. Domain 2"/>
    <property type="match status" value="1"/>
</dbReference>
<comment type="catalytic activity">
    <reaction evidence="8">
        <text>a ribonucleoside 5'-triphosphate + 2 H2O = a ribonucleoside 5'-phosphate + 2 phosphate + 2 H(+)</text>
        <dbReference type="Rhea" id="RHEA:36795"/>
        <dbReference type="ChEBI" id="CHEBI:15377"/>
        <dbReference type="ChEBI" id="CHEBI:15378"/>
        <dbReference type="ChEBI" id="CHEBI:43474"/>
        <dbReference type="ChEBI" id="CHEBI:58043"/>
        <dbReference type="ChEBI" id="CHEBI:61557"/>
        <dbReference type="EC" id="3.6.1.5"/>
    </reaction>
</comment>
<feature type="transmembrane region" description="Helical" evidence="10">
    <location>
        <begin position="605"/>
        <end position="629"/>
    </location>
</feature>
<dbReference type="EC" id="3.6.1.5" evidence="2"/>
<feature type="compositionally biased region" description="Polar residues" evidence="9">
    <location>
        <begin position="758"/>
        <end position="769"/>
    </location>
</feature>
<evidence type="ECO:0000256" key="4">
    <source>
        <dbReference type="ARBA" id="ARBA00030084"/>
    </source>
</evidence>
<name>A0ABQ8HA50_9ROSI</name>
<proteinExistence type="inferred from homology"/>
<keyword evidence="10" id="KW-1133">Transmembrane helix</keyword>
<protein>
    <recommendedName>
        <fullName evidence="2">apyrase</fullName>
        <ecNumber evidence="2">3.6.1.5</ecNumber>
    </recommendedName>
    <alternativeName>
        <fullName evidence="6">ATP-diphosphatase</fullName>
    </alternativeName>
    <alternativeName>
        <fullName evidence="7">ATP-diphosphohydrolase</fullName>
    </alternativeName>
    <alternativeName>
        <fullName evidence="4">Adenosine diphosphatase</fullName>
    </alternativeName>
    <alternativeName>
        <fullName evidence="5">NTPDase</fullName>
    </alternativeName>
</protein>
<evidence type="ECO:0000256" key="5">
    <source>
        <dbReference type="ARBA" id="ARBA00031370"/>
    </source>
</evidence>
<evidence type="ECO:0000256" key="10">
    <source>
        <dbReference type="SAM" id="Phobius"/>
    </source>
</evidence>
<comment type="similarity">
    <text evidence="1">Belongs to the GDA1/CD39 NTPase family.</text>
</comment>
<feature type="transmembrane region" description="Helical" evidence="10">
    <location>
        <begin position="119"/>
        <end position="140"/>
    </location>
</feature>
<evidence type="ECO:0000256" key="6">
    <source>
        <dbReference type="ARBA" id="ARBA00031428"/>
    </source>
</evidence>
<evidence type="ECO:0000256" key="3">
    <source>
        <dbReference type="ARBA" id="ARBA00022801"/>
    </source>
</evidence>
<keyword evidence="10" id="KW-0472">Membrane</keyword>
<dbReference type="InterPro" id="IPR000407">
    <property type="entry name" value="GDA1_CD39_NTPase"/>
</dbReference>
<feature type="region of interest" description="Disordered" evidence="9">
    <location>
        <begin position="739"/>
        <end position="769"/>
    </location>
</feature>
<keyword evidence="3" id="KW-0378">Hydrolase</keyword>
<accession>A0ABQ8HA50</accession>
<reference evidence="11 12" key="1">
    <citation type="submission" date="2021-02" db="EMBL/GenBank/DDBJ databases">
        <title>Plant Genome Project.</title>
        <authorList>
            <person name="Zhang R.-G."/>
        </authorList>
    </citation>
    <scope>NUCLEOTIDE SEQUENCE [LARGE SCALE GENOMIC DNA]</scope>
    <source>
        <tissue evidence="11">Leaves</tissue>
    </source>
</reference>
<sequence length="769" mass="85243">MVFNRICEVISVASSRISAPQSSTDLYMETGLPPEASSAHRYGFANSGHKNNLRLSSSLQDFSAYRQLAPEETDPDLGIDRYAKPPHPLLRENVGSSFSKEKALPGATTFTRRKCVRMFMVLLSLILFAFLVYMVSMYIYSNWYQGGSKFYVVLDCGSTGTRVYVYEASVDHKRDGSLPIFLKPLTEGLSRTASLQSGRAYDRMETEPGFDKLVHNISGLKAAIKPLLQWAEKQIPEHAHKTTSVFIYATAGVRRLPNADSKWLLDNAWSILKKSSTFLCQREWVKIISGTEEAYYGWTALNYHTGMLGAIPEKATFGALDLGGSSLQVTFESEKQMHNQSNLNLRIGAVNHHLSAYSLSGYGLNDAFDKSVAKLLSKLPDIKIADLVSGKVEIKHPCLQSGYKEQYICSRCSSSQQESASPVIGGKHSGKGEKSGTAVLLTGAPNWEECSALAKAAVNLSEWSNLSPGMDCDLQPCALADSLPRPYGQFYAMSGFFVVYRFFNLTSEAALDDVLEKGRDFCDKTWEIARKSVPPQPFIEQYCFRSPYIVLLLREGLHITDKQIIVGSGSITWTLGVALLEAGKTLSTRLGFHGYKIFQMKINPIILIVVFFISLILLVCALSCVNNWIPRFFRRSYLPLFRHNSASTTSVLNIPSPFRFQRWSPISSGDGRVKMPLSPTVANSPQRPFGLGHGLGGSSIELMESSLYPSTSGVSHSYSSNSLGQMQFDSSTMGSFWSPHRSQMRLQSRRSQSREDLNSSLAEASVENF</sequence>
<dbReference type="Proteomes" id="UP000827721">
    <property type="component" value="Unassembled WGS sequence"/>
</dbReference>
<dbReference type="Pfam" id="PF01150">
    <property type="entry name" value="GDA1_CD39"/>
    <property type="match status" value="1"/>
</dbReference>
<keyword evidence="10" id="KW-0812">Transmembrane</keyword>
<comment type="caution">
    <text evidence="11">The sequence shown here is derived from an EMBL/GenBank/DDBJ whole genome shotgun (WGS) entry which is preliminary data.</text>
</comment>
<gene>
    <name evidence="11" type="ORF">JRO89_XS12G0001600</name>
</gene>